<gene>
    <name evidence="2" type="ORF">CINCED_3A014177</name>
</gene>
<dbReference type="AlphaFoldDB" id="A0A5E4NH47"/>
<dbReference type="Proteomes" id="UP000325440">
    <property type="component" value="Unassembled WGS sequence"/>
</dbReference>
<feature type="region of interest" description="Disordered" evidence="1">
    <location>
        <begin position="117"/>
        <end position="166"/>
    </location>
</feature>
<feature type="region of interest" description="Disordered" evidence="1">
    <location>
        <begin position="1"/>
        <end position="105"/>
    </location>
</feature>
<evidence type="ECO:0000313" key="2">
    <source>
        <dbReference type="EMBL" id="VVC44099.1"/>
    </source>
</evidence>
<evidence type="ECO:0000256" key="1">
    <source>
        <dbReference type="SAM" id="MobiDB-lite"/>
    </source>
</evidence>
<proteinExistence type="predicted"/>
<name>A0A5E4NH47_9HEMI</name>
<reference evidence="2 3" key="1">
    <citation type="submission" date="2019-08" db="EMBL/GenBank/DDBJ databases">
        <authorList>
            <person name="Alioto T."/>
            <person name="Alioto T."/>
            <person name="Gomez Garrido J."/>
        </authorList>
    </citation>
    <scope>NUCLEOTIDE SEQUENCE [LARGE SCALE GENOMIC DNA]</scope>
</reference>
<keyword evidence="3" id="KW-1185">Reference proteome</keyword>
<accession>A0A5E4NH47</accession>
<protein>
    <submittedName>
        <fullName evidence="2">Uncharacterized protein</fullName>
    </submittedName>
</protein>
<dbReference type="EMBL" id="CABPRJ010002375">
    <property type="protein sequence ID" value="VVC44099.1"/>
    <property type="molecule type" value="Genomic_DNA"/>
</dbReference>
<feature type="compositionally biased region" description="Polar residues" evidence="1">
    <location>
        <begin position="90"/>
        <end position="105"/>
    </location>
</feature>
<feature type="compositionally biased region" description="Basic residues" evidence="1">
    <location>
        <begin position="145"/>
        <end position="166"/>
    </location>
</feature>
<organism evidence="2 3">
    <name type="scientific">Cinara cedri</name>
    <dbReference type="NCBI Taxonomy" id="506608"/>
    <lineage>
        <taxon>Eukaryota</taxon>
        <taxon>Metazoa</taxon>
        <taxon>Ecdysozoa</taxon>
        <taxon>Arthropoda</taxon>
        <taxon>Hexapoda</taxon>
        <taxon>Insecta</taxon>
        <taxon>Pterygota</taxon>
        <taxon>Neoptera</taxon>
        <taxon>Paraneoptera</taxon>
        <taxon>Hemiptera</taxon>
        <taxon>Sternorrhyncha</taxon>
        <taxon>Aphidomorpha</taxon>
        <taxon>Aphidoidea</taxon>
        <taxon>Aphididae</taxon>
        <taxon>Lachninae</taxon>
        <taxon>Cinara</taxon>
    </lineage>
</organism>
<sequence>MLNSEYSELNDEDIVEQPISVTSPDHRDEPNVANTDDEDNENSPLIVMSPSHTLVPSEVIEINSASGESGVQVIKIDTEPSAETERDQPFQPNHQPNGPSMTRLNESQINTVENIIKNSSSDDEAIEINTRGTQTTGTKPAVVMNKRKRKIEKPKLEKRKKYGDEF</sequence>
<evidence type="ECO:0000313" key="3">
    <source>
        <dbReference type="Proteomes" id="UP000325440"/>
    </source>
</evidence>